<feature type="region of interest" description="Disordered" evidence="1">
    <location>
        <begin position="114"/>
        <end position="153"/>
    </location>
</feature>
<feature type="compositionally biased region" description="Basic and acidic residues" evidence="1">
    <location>
        <begin position="139"/>
        <end position="153"/>
    </location>
</feature>
<protein>
    <submittedName>
        <fullName evidence="2">Uncharacterized protein</fullName>
    </submittedName>
</protein>
<name>A0A9Q0RUE2_9DIPT</name>
<dbReference type="Proteomes" id="UP001151699">
    <property type="component" value="Unassembled WGS sequence"/>
</dbReference>
<proteinExistence type="predicted"/>
<comment type="caution">
    <text evidence="2">The sequence shown here is derived from an EMBL/GenBank/DDBJ whole genome shotgun (WGS) entry which is preliminary data.</text>
</comment>
<dbReference type="EMBL" id="WJQU01003125">
    <property type="protein sequence ID" value="KAJ6627583.1"/>
    <property type="molecule type" value="Genomic_DNA"/>
</dbReference>
<feature type="non-terminal residue" evidence="2">
    <location>
        <position position="153"/>
    </location>
</feature>
<evidence type="ECO:0000313" key="3">
    <source>
        <dbReference type="Proteomes" id="UP001151699"/>
    </source>
</evidence>
<sequence>MDGYDSKYSKKPNSFCHARSEILGIINRGNSPGITTQQLKANEDNIKDNKNNEWHRLHHRRPHQSEILHELCNNVNRGLAKASTVGAESYKSSLSAITADPSYDVRINRIKADLTSSPTLESSATTESNKNPPNKRIQIKRESALQKADSLEK</sequence>
<dbReference type="AlphaFoldDB" id="A0A9Q0RUE2"/>
<keyword evidence="3" id="KW-1185">Reference proteome</keyword>
<evidence type="ECO:0000313" key="2">
    <source>
        <dbReference type="EMBL" id="KAJ6627583.1"/>
    </source>
</evidence>
<gene>
    <name evidence="2" type="ORF">Bhyg_16758</name>
</gene>
<reference evidence="2" key="1">
    <citation type="submission" date="2022-07" db="EMBL/GenBank/DDBJ databases">
        <authorList>
            <person name="Trinca V."/>
            <person name="Uliana J.V.C."/>
            <person name="Torres T.T."/>
            <person name="Ward R.J."/>
            <person name="Monesi N."/>
        </authorList>
    </citation>
    <scope>NUCLEOTIDE SEQUENCE</scope>
    <source>
        <strain evidence="2">HSMRA1968</strain>
        <tissue evidence="2">Whole embryos</tissue>
    </source>
</reference>
<feature type="compositionally biased region" description="Polar residues" evidence="1">
    <location>
        <begin position="114"/>
        <end position="132"/>
    </location>
</feature>
<accession>A0A9Q0RUE2</accession>
<organism evidence="2 3">
    <name type="scientific">Pseudolycoriella hygida</name>
    <dbReference type="NCBI Taxonomy" id="35572"/>
    <lineage>
        <taxon>Eukaryota</taxon>
        <taxon>Metazoa</taxon>
        <taxon>Ecdysozoa</taxon>
        <taxon>Arthropoda</taxon>
        <taxon>Hexapoda</taxon>
        <taxon>Insecta</taxon>
        <taxon>Pterygota</taxon>
        <taxon>Neoptera</taxon>
        <taxon>Endopterygota</taxon>
        <taxon>Diptera</taxon>
        <taxon>Nematocera</taxon>
        <taxon>Sciaroidea</taxon>
        <taxon>Sciaridae</taxon>
        <taxon>Pseudolycoriella</taxon>
    </lineage>
</organism>
<evidence type="ECO:0000256" key="1">
    <source>
        <dbReference type="SAM" id="MobiDB-lite"/>
    </source>
</evidence>